<name>A0AAV2YUC1_9STRA</name>
<evidence type="ECO:0000313" key="2">
    <source>
        <dbReference type="EMBL" id="DAZ96981.1"/>
    </source>
</evidence>
<reference evidence="2" key="1">
    <citation type="submission" date="2022-11" db="EMBL/GenBank/DDBJ databases">
        <authorList>
            <person name="Morgan W.R."/>
            <person name="Tartar A."/>
        </authorList>
    </citation>
    <scope>NUCLEOTIDE SEQUENCE</scope>
    <source>
        <strain evidence="2">ARSEF 373</strain>
    </source>
</reference>
<evidence type="ECO:0000313" key="3">
    <source>
        <dbReference type="Proteomes" id="UP001146120"/>
    </source>
</evidence>
<gene>
    <name evidence="2" type="ORF">N0F65_012113</name>
</gene>
<organism evidence="2 3">
    <name type="scientific">Lagenidium giganteum</name>
    <dbReference type="NCBI Taxonomy" id="4803"/>
    <lineage>
        <taxon>Eukaryota</taxon>
        <taxon>Sar</taxon>
        <taxon>Stramenopiles</taxon>
        <taxon>Oomycota</taxon>
        <taxon>Peronosporomycetes</taxon>
        <taxon>Pythiales</taxon>
        <taxon>Pythiaceae</taxon>
    </lineage>
</organism>
<sequence>MNVWANLALGAIVMLALFNSPANAEVPSLNQRRADIRSRILQARAAKMAAMEKKEYDFYHRDENKQR</sequence>
<evidence type="ECO:0000256" key="1">
    <source>
        <dbReference type="SAM" id="SignalP"/>
    </source>
</evidence>
<dbReference type="AlphaFoldDB" id="A0AAV2YUC1"/>
<accession>A0AAV2YUC1</accession>
<protein>
    <submittedName>
        <fullName evidence="2">Uncharacterized protein</fullName>
    </submittedName>
</protein>
<reference evidence="2" key="2">
    <citation type="journal article" date="2023" name="Microbiol Resour">
        <title>Decontamination and Annotation of the Draft Genome Sequence of the Oomycete Lagenidium giganteum ARSEF 373.</title>
        <authorList>
            <person name="Morgan W.R."/>
            <person name="Tartar A."/>
        </authorList>
    </citation>
    <scope>NUCLEOTIDE SEQUENCE</scope>
    <source>
        <strain evidence="2">ARSEF 373</strain>
    </source>
</reference>
<comment type="caution">
    <text evidence="2">The sequence shown here is derived from an EMBL/GenBank/DDBJ whole genome shotgun (WGS) entry which is preliminary data.</text>
</comment>
<dbReference type="Proteomes" id="UP001146120">
    <property type="component" value="Unassembled WGS sequence"/>
</dbReference>
<keyword evidence="3" id="KW-1185">Reference proteome</keyword>
<proteinExistence type="predicted"/>
<feature type="chain" id="PRO_5043472418" evidence="1">
    <location>
        <begin position="25"/>
        <end position="67"/>
    </location>
</feature>
<keyword evidence="1" id="KW-0732">Signal</keyword>
<dbReference type="EMBL" id="DAKRPA010000150">
    <property type="protein sequence ID" value="DAZ96981.1"/>
    <property type="molecule type" value="Genomic_DNA"/>
</dbReference>
<feature type="signal peptide" evidence="1">
    <location>
        <begin position="1"/>
        <end position="24"/>
    </location>
</feature>